<reference evidence="1 2" key="1">
    <citation type="submission" date="2018-03" db="EMBL/GenBank/DDBJ databases">
        <title>Draft genome sequence of Rohu Carp (Labeo rohita).</title>
        <authorList>
            <person name="Das P."/>
            <person name="Kushwaha B."/>
            <person name="Joshi C.G."/>
            <person name="Kumar D."/>
            <person name="Nagpure N.S."/>
            <person name="Sahoo L."/>
            <person name="Das S.P."/>
            <person name="Bit A."/>
            <person name="Patnaik S."/>
            <person name="Meher P.K."/>
            <person name="Jayasankar P."/>
            <person name="Koringa P.G."/>
            <person name="Patel N.V."/>
            <person name="Hinsu A.T."/>
            <person name="Kumar R."/>
            <person name="Pandey M."/>
            <person name="Agarwal S."/>
            <person name="Srivastava S."/>
            <person name="Singh M."/>
            <person name="Iquebal M.A."/>
            <person name="Jaiswal S."/>
            <person name="Angadi U.B."/>
            <person name="Kumar N."/>
            <person name="Raza M."/>
            <person name="Shah T.M."/>
            <person name="Rai A."/>
            <person name="Jena J.K."/>
        </authorList>
    </citation>
    <scope>NUCLEOTIDE SEQUENCE [LARGE SCALE GENOMIC DNA]</scope>
    <source>
        <strain evidence="1">DASCIFA01</strain>
        <tissue evidence="1">Testis</tissue>
    </source>
</reference>
<dbReference type="Proteomes" id="UP000290572">
    <property type="component" value="Unassembled WGS sequence"/>
</dbReference>
<proteinExistence type="predicted"/>
<dbReference type="AlphaFoldDB" id="A0A498NMJ4"/>
<evidence type="ECO:0000313" key="2">
    <source>
        <dbReference type="Proteomes" id="UP000290572"/>
    </source>
</evidence>
<accession>A0A498NMJ4</accession>
<dbReference type="EMBL" id="QBIY01011305">
    <property type="protein sequence ID" value="RXN32996.1"/>
    <property type="molecule type" value="Genomic_DNA"/>
</dbReference>
<gene>
    <name evidence="1" type="ORF">ROHU_015892</name>
</gene>
<protein>
    <submittedName>
        <fullName evidence="1">Uncharacterized protein</fullName>
    </submittedName>
</protein>
<keyword evidence="2" id="KW-1185">Reference proteome</keyword>
<evidence type="ECO:0000313" key="1">
    <source>
        <dbReference type="EMBL" id="RXN32996.1"/>
    </source>
</evidence>
<comment type="caution">
    <text evidence="1">The sequence shown here is derived from an EMBL/GenBank/DDBJ whole genome shotgun (WGS) entry which is preliminary data.</text>
</comment>
<organism evidence="1 2">
    <name type="scientific">Labeo rohita</name>
    <name type="common">Indian major carp</name>
    <name type="synonym">Cyprinus rohita</name>
    <dbReference type="NCBI Taxonomy" id="84645"/>
    <lineage>
        <taxon>Eukaryota</taxon>
        <taxon>Metazoa</taxon>
        <taxon>Chordata</taxon>
        <taxon>Craniata</taxon>
        <taxon>Vertebrata</taxon>
        <taxon>Euteleostomi</taxon>
        <taxon>Actinopterygii</taxon>
        <taxon>Neopterygii</taxon>
        <taxon>Teleostei</taxon>
        <taxon>Ostariophysi</taxon>
        <taxon>Cypriniformes</taxon>
        <taxon>Cyprinidae</taxon>
        <taxon>Labeoninae</taxon>
        <taxon>Labeonini</taxon>
        <taxon>Labeo</taxon>
    </lineage>
</organism>
<sequence>MSHNLRKRREQGSSKRRVRARFLGWDQIPAAGNLWNAAGRGRESLLSLLFGLFLSLCEFGRGSSPGRNGKDPIAMDRPRLTSKFPYIANKKVMYEEKAKQAYGDEELSTFKRDSFSKQTFEYSYYVLYSTGCD</sequence>
<name>A0A498NMJ4_LABRO</name>